<organism evidence="2 3">
    <name type="scientific">Nesidiocoris tenuis</name>
    <dbReference type="NCBI Taxonomy" id="355587"/>
    <lineage>
        <taxon>Eukaryota</taxon>
        <taxon>Metazoa</taxon>
        <taxon>Ecdysozoa</taxon>
        <taxon>Arthropoda</taxon>
        <taxon>Hexapoda</taxon>
        <taxon>Insecta</taxon>
        <taxon>Pterygota</taxon>
        <taxon>Neoptera</taxon>
        <taxon>Paraneoptera</taxon>
        <taxon>Hemiptera</taxon>
        <taxon>Heteroptera</taxon>
        <taxon>Panheteroptera</taxon>
        <taxon>Cimicomorpha</taxon>
        <taxon>Miridae</taxon>
        <taxon>Dicyphina</taxon>
        <taxon>Nesidiocoris</taxon>
    </lineage>
</organism>
<name>A0ABN7BA55_9HEMI</name>
<dbReference type="Proteomes" id="UP001307889">
    <property type="component" value="Chromosome 12"/>
</dbReference>
<feature type="domain" description="F-box" evidence="1">
    <location>
        <begin position="2"/>
        <end position="48"/>
    </location>
</feature>
<evidence type="ECO:0000313" key="3">
    <source>
        <dbReference type="Proteomes" id="UP001307889"/>
    </source>
</evidence>
<protein>
    <recommendedName>
        <fullName evidence="1">F-box domain-containing protein</fullName>
    </recommendedName>
</protein>
<dbReference type="SMART" id="SM00256">
    <property type="entry name" value="FBOX"/>
    <property type="match status" value="1"/>
</dbReference>
<evidence type="ECO:0000259" key="1">
    <source>
        <dbReference type="PROSITE" id="PS50181"/>
    </source>
</evidence>
<dbReference type="EMBL" id="AP028920">
    <property type="protein sequence ID" value="BET01194.1"/>
    <property type="molecule type" value="Genomic_DNA"/>
</dbReference>
<evidence type="ECO:0000313" key="2">
    <source>
        <dbReference type="EMBL" id="BET01194.1"/>
    </source>
</evidence>
<dbReference type="InterPro" id="IPR001810">
    <property type="entry name" value="F-box_dom"/>
</dbReference>
<keyword evidence="3" id="KW-1185">Reference proteome</keyword>
<dbReference type="Gene3D" id="1.20.1280.50">
    <property type="match status" value="1"/>
</dbReference>
<dbReference type="PROSITE" id="PS50181">
    <property type="entry name" value="FBOX"/>
    <property type="match status" value="1"/>
</dbReference>
<accession>A0ABN7BA55</accession>
<proteinExistence type="predicted"/>
<dbReference type="InterPro" id="IPR036047">
    <property type="entry name" value="F-box-like_dom_sf"/>
</dbReference>
<reference evidence="2 3" key="1">
    <citation type="submission" date="2023-09" db="EMBL/GenBank/DDBJ databases">
        <title>Nesidiocoris tenuis whole genome shotgun sequence.</title>
        <authorList>
            <person name="Shibata T."/>
            <person name="Shimoda M."/>
            <person name="Kobayashi T."/>
            <person name="Uehara T."/>
        </authorList>
    </citation>
    <scope>NUCLEOTIDE SEQUENCE [LARGE SCALE GENOMIC DNA]</scope>
    <source>
        <strain evidence="2 3">Japan</strain>
    </source>
</reference>
<sequence length="438" mass="50785">MEDPVGNLPVEIAQEIFKYLGATDLSNCCRVNKQWRSYANGALLWRHICEKRGIFNTDDYYSEDGALEPMVDWAHAYMNSVRRRYDNWRKDSKSTTKINSCYETGTCCDGNTLVFTNASRLIFVYDMSRKRPFCVQTIIPECNDKEILSLEITRGHLLVRQGDCFAVYVKTDRRYYLKGHLLRMDDSYVTTQHYYDTGDEGIGPIRYCIVDQAICILINHSLFVCSLAYGRIEVRKIEVVNRTVLLHDNFRAYVVTGEKTVTGFDWQLNYEDFPVPAENMISFRSNKDITVGLVSASNTYCYVIWYVRYGLKPKTFPTHRPFGFELHPKNNILASVALDKFNQRSLLTIYLIEYGVQYEIDLNDTSIAQAKLYFIGKDLLYIATRSDWGIYNYQYVLDLKTMRILYDGEMTPTNIISVDSKHAVYNHGDVIEVHTYVA</sequence>
<dbReference type="Pfam" id="PF12937">
    <property type="entry name" value="F-box-like"/>
    <property type="match status" value="1"/>
</dbReference>
<gene>
    <name evidence="2" type="ORF">NTJ_14010</name>
</gene>
<dbReference type="SUPFAM" id="SSF81383">
    <property type="entry name" value="F-box domain"/>
    <property type="match status" value="1"/>
</dbReference>